<dbReference type="Pfam" id="PF00196">
    <property type="entry name" value="GerE"/>
    <property type="match status" value="1"/>
</dbReference>
<keyword evidence="1" id="KW-0805">Transcription regulation</keyword>
<reference evidence="5" key="1">
    <citation type="submission" date="2022-06" db="EMBL/GenBank/DDBJ databases">
        <title>Aeoliella straminimaris, a novel planctomycete from sediments.</title>
        <authorList>
            <person name="Vitorino I.R."/>
            <person name="Lage O.M."/>
        </authorList>
    </citation>
    <scope>NUCLEOTIDE SEQUENCE</scope>
    <source>
        <strain evidence="5">ICT_H6.2</strain>
    </source>
</reference>
<keyword evidence="6" id="KW-1185">Reference proteome</keyword>
<dbReference type="SUPFAM" id="SSF46894">
    <property type="entry name" value="C-terminal effector domain of the bipartite response regulators"/>
    <property type="match status" value="1"/>
</dbReference>
<evidence type="ECO:0000313" key="6">
    <source>
        <dbReference type="Proteomes" id="UP001155241"/>
    </source>
</evidence>
<evidence type="ECO:0000256" key="2">
    <source>
        <dbReference type="ARBA" id="ARBA00023125"/>
    </source>
</evidence>
<evidence type="ECO:0000256" key="3">
    <source>
        <dbReference type="ARBA" id="ARBA00023163"/>
    </source>
</evidence>
<dbReference type="RefSeq" id="WP_252851055.1">
    <property type="nucleotide sequence ID" value="NZ_JAMXLR010000015.1"/>
</dbReference>
<dbReference type="Gene3D" id="1.10.10.10">
    <property type="entry name" value="Winged helix-like DNA-binding domain superfamily/Winged helix DNA-binding domain"/>
    <property type="match status" value="1"/>
</dbReference>
<dbReference type="AlphaFoldDB" id="A0A9X2JEF2"/>
<sequence length="265" mass="30034">MSDSTPDLIPTEDAVAAVKLLGEVAGHEGDVNARKRLLMHRLQEFTGADGWLWSVTFRDASNNRPMSVGVIHEGLTDEQFSGWVEASQVAKPRPPEDPPLGEELAKGKHYTRTRRQLVTDPDWYGNATVKKYRLDRGIDDFLYSIYPLGGDDMCSAIGLFRHVDREPFTDQHRRVTHIILSNVEWLHFAGLPEHRENAVPQLTPTQRMVLVYLLEGRRRSDIAALLHVSENTAKVHIRNVLRFYDAKDQLELVCKFRAGDGQDVA</sequence>
<dbReference type="GO" id="GO:0006355">
    <property type="term" value="P:regulation of DNA-templated transcription"/>
    <property type="evidence" value="ECO:0007669"/>
    <property type="project" value="InterPro"/>
</dbReference>
<dbReference type="PRINTS" id="PR00038">
    <property type="entry name" value="HTHLUXR"/>
</dbReference>
<evidence type="ECO:0000259" key="4">
    <source>
        <dbReference type="PROSITE" id="PS50043"/>
    </source>
</evidence>
<comment type="caution">
    <text evidence="5">The sequence shown here is derived from an EMBL/GenBank/DDBJ whole genome shotgun (WGS) entry which is preliminary data.</text>
</comment>
<accession>A0A9X2JEF2</accession>
<dbReference type="GO" id="GO:0003677">
    <property type="term" value="F:DNA binding"/>
    <property type="evidence" value="ECO:0007669"/>
    <property type="project" value="UniProtKB-KW"/>
</dbReference>
<dbReference type="PANTHER" id="PTHR44688:SF16">
    <property type="entry name" value="DNA-BINDING TRANSCRIPTIONAL ACTIVATOR DEVR_DOSR"/>
    <property type="match status" value="1"/>
</dbReference>
<keyword evidence="3" id="KW-0804">Transcription</keyword>
<organism evidence="5 6">
    <name type="scientific">Aeoliella straminimaris</name>
    <dbReference type="NCBI Taxonomy" id="2954799"/>
    <lineage>
        <taxon>Bacteria</taxon>
        <taxon>Pseudomonadati</taxon>
        <taxon>Planctomycetota</taxon>
        <taxon>Planctomycetia</taxon>
        <taxon>Pirellulales</taxon>
        <taxon>Lacipirellulaceae</taxon>
        <taxon>Aeoliella</taxon>
    </lineage>
</organism>
<dbReference type="InterPro" id="IPR036388">
    <property type="entry name" value="WH-like_DNA-bd_sf"/>
</dbReference>
<gene>
    <name evidence="5" type="ORF">NG895_03450</name>
</gene>
<dbReference type="SMART" id="SM00421">
    <property type="entry name" value="HTH_LUXR"/>
    <property type="match status" value="1"/>
</dbReference>
<dbReference type="EMBL" id="JAMXLR010000015">
    <property type="protein sequence ID" value="MCO6042955.1"/>
    <property type="molecule type" value="Genomic_DNA"/>
</dbReference>
<dbReference type="CDD" id="cd06170">
    <property type="entry name" value="LuxR_C_like"/>
    <property type="match status" value="1"/>
</dbReference>
<evidence type="ECO:0000256" key="1">
    <source>
        <dbReference type="ARBA" id="ARBA00023015"/>
    </source>
</evidence>
<dbReference type="Proteomes" id="UP001155241">
    <property type="component" value="Unassembled WGS sequence"/>
</dbReference>
<name>A0A9X2JEF2_9BACT</name>
<dbReference type="PROSITE" id="PS50043">
    <property type="entry name" value="HTH_LUXR_2"/>
    <property type="match status" value="1"/>
</dbReference>
<feature type="domain" description="HTH luxR-type" evidence="4">
    <location>
        <begin position="195"/>
        <end position="260"/>
    </location>
</feature>
<dbReference type="InterPro" id="IPR000792">
    <property type="entry name" value="Tscrpt_reg_LuxR_C"/>
</dbReference>
<keyword evidence="2" id="KW-0238">DNA-binding</keyword>
<dbReference type="InterPro" id="IPR016032">
    <property type="entry name" value="Sig_transdc_resp-reg_C-effctor"/>
</dbReference>
<protein>
    <submittedName>
        <fullName evidence="5">Helix-turn-helix transcriptional regulator</fullName>
    </submittedName>
</protein>
<proteinExistence type="predicted"/>
<evidence type="ECO:0000313" key="5">
    <source>
        <dbReference type="EMBL" id="MCO6042955.1"/>
    </source>
</evidence>
<dbReference type="PANTHER" id="PTHR44688">
    <property type="entry name" value="DNA-BINDING TRANSCRIPTIONAL ACTIVATOR DEVR_DOSR"/>
    <property type="match status" value="1"/>
</dbReference>